<dbReference type="RefSeq" id="WP_212520493.1">
    <property type="nucleotide sequence ID" value="NZ_JAGSOH010000083.1"/>
</dbReference>
<dbReference type="Proteomes" id="UP000676325">
    <property type="component" value="Unassembled WGS sequence"/>
</dbReference>
<evidence type="ECO:0000313" key="2">
    <source>
        <dbReference type="EMBL" id="MBR7829358.1"/>
    </source>
</evidence>
<protein>
    <submittedName>
        <fullName evidence="2">YihY/virulence factor BrkB family protein</fullName>
    </submittedName>
</protein>
<feature type="transmembrane region" description="Helical" evidence="1">
    <location>
        <begin position="92"/>
        <end position="117"/>
    </location>
</feature>
<feature type="transmembrane region" description="Helical" evidence="1">
    <location>
        <begin position="227"/>
        <end position="250"/>
    </location>
</feature>
<feature type="transmembrane region" description="Helical" evidence="1">
    <location>
        <begin position="199"/>
        <end position="221"/>
    </location>
</feature>
<keyword evidence="1" id="KW-1133">Transmembrane helix</keyword>
<organism evidence="2 3">
    <name type="scientific">Actinospica acidithermotolerans</name>
    <dbReference type="NCBI Taxonomy" id="2828514"/>
    <lineage>
        <taxon>Bacteria</taxon>
        <taxon>Bacillati</taxon>
        <taxon>Actinomycetota</taxon>
        <taxon>Actinomycetes</taxon>
        <taxon>Catenulisporales</taxon>
        <taxon>Actinospicaceae</taxon>
        <taxon>Actinospica</taxon>
    </lineage>
</organism>
<keyword evidence="1" id="KW-0812">Transmembrane</keyword>
<feature type="transmembrane region" description="Helical" evidence="1">
    <location>
        <begin position="35"/>
        <end position="56"/>
    </location>
</feature>
<evidence type="ECO:0000256" key="1">
    <source>
        <dbReference type="SAM" id="Phobius"/>
    </source>
</evidence>
<name>A0A941EES0_9ACTN</name>
<dbReference type="EMBL" id="JAGSOH010000083">
    <property type="protein sequence ID" value="MBR7829358.1"/>
    <property type="molecule type" value="Genomic_DNA"/>
</dbReference>
<reference evidence="2" key="1">
    <citation type="submission" date="2021-04" db="EMBL/GenBank/DDBJ databases">
        <title>Genome based classification of Actinospica acidithermotolerans sp. nov., an actinobacterium isolated from an Indonesian hot spring.</title>
        <authorList>
            <person name="Kusuma A.B."/>
            <person name="Putra K.E."/>
            <person name="Nafisah S."/>
            <person name="Loh J."/>
            <person name="Nouioui I."/>
            <person name="Goodfellow M."/>
        </authorList>
    </citation>
    <scope>NUCLEOTIDE SEQUENCE</scope>
    <source>
        <strain evidence="2">MGRD01-02</strain>
    </source>
</reference>
<comment type="caution">
    <text evidence="2">The sequence shown here is derived from an EMBL/GenBank/DDBJ whole genome shotgun (WGS) entry which is preliminary data.</text>
</comment>
<gene>
    <name evidence="2" type="ORF">KDK95_23835</name>
</gene>
<keyword evidence="1" id="KW-0472">Membrane</keyword>
<feature type="transmembrane region" description="Helical" evidence="1">
    <location>
        <begin position="168"/>
        <end position="187"/>
    </location>
</feature>
<accession>A0A941EES0</accession>
<feature type="transmembrane region" description="Helical" evidence="1">
    <location>
        <begin position="137"/>
        <end position="156"/>
    </location>
</feature>
<dbReference type="AlphaFoldDB" id="A0A941EES0"/>
<keyword evidence="3" id="KW-1185">Reference proteome</keyword>
<evidence type="ECO:0000313" key="3">
    <source>
        <dbReference type="Proteomes" id="UP000676325"/>
    </source>
</evidence>
<proteinExistence type="predicted"/>
<sequence length="265" mass="27811">MTTEPPSEPAHVGGMRGFLHRAWRESQELELMHRALGFAALGLVTLIPLLLVVSAADPVGGRQFPSWLAAAIGLSATAAKELGPVFGSPARALSATTALGLAGLAAFGLSFVSAVQVGFERIWMLPPARLMSVWRRVVWLAALIGFLFVAADTSLLPRDSLLRTLVQTVVATAGSTGFFWWTARFLLAGRMGWMQLLPGAMLTAAGLVGLRLFSAVVFSPLVVSSAAAYGAIGTVVVLTSWLIGIGFVLFGGGLLGRLLMEHSAG</sequence>